<keyword evidence="3" id="KW-1185">Reference proteome</keyword>
<feature type="compositionally biased region" description="Polar residues" evidence="1">
    <location>
        <begin position="563"/>
        <end position="574"/>
    </location>
</feature>
<name>A0A177T1E7_9BASI</name>
<feature type="compositionally biased region" description="Polar residues" evidence="1">
    <location>
        <begin position="582"/>
        <end position="591"/>
    </location>
</feature>
<comment type="caution">
    <text evidence="2">The sequence shown here is derived from an EMBL/GenBank/DDBJ whole genome shotgun (WGS) entry which is preliminary data.</text>
</comment>
<feature type="region of interest" description="Disordered" evidence="1">
    <location>
        <begin position="38"/>
        <end position="57"/>
    </location>
</feature>
<gene>
    <name evidence="2" type="ORF">A4X13_0g8785</name>
</gene>
<reference evidence="2" key="1">
    <citation type="submission" date="2016-04" db="EMBL/GenBank/DDBJ databases">
        <authorList>
            <person name="Nguyen H.D."/>
            <person name="Samba Siva P."/>
            <person name="Cullis J."/>
            <person name="Levesque C.A."/>
            <person name="Hambleton S."/>
        </authorList>
    </citation>
    <scope>NUCLEOTIDE SEQUENCE</scope>
    <source>
        <strain evidence="2">DAOMC 236416</strain>
    </source>
</reference>
<sequence length="762" mass="82003">MVMREDLDDNFLTAAPGGCLQPLTTSLPSPSSLSISPSHSFPITSSSPSHSPVSIPPDFDVHPSSSLPLYDRSIDYHRQWSRNNFELWRLTDYLLRSLAWQDENRPTEALYQSFLYAAELHRQALLHHDSLRPYHLFIEHDELANYRAPLSPASHEPIFSTDDLVAAAKDCSQRQDLLETLEERVGIAQAAYWSLSGRGADQCQLREAQSLLDSHLQDLVSFLRAGGLHPCSTMANLSFTYPHPAIHHSPLPFCHSPASSAPPLASNSFTATSVPTSVLEWASPLPTQVATVHSSPRQSTTTTVKGNDSPNAAAKVHSASDRTSPCSDTAECAFEEESVSSPVRSTVLSDDGHGDRNGVEAQSCSFPAISDSASHIMTSLDAASLREGTPCPPVIAASLCASGTPANAGSACDESYCVDGPTCSDAADDVSASSSVPISVLHAALLASASPRSVPASISRVTLSDGSDAAVDVMAKAIARQVDGAMAIPAVTESLTITHAEDKSDAHCRSAADMSRWWRPRQMQETAASSGTRGVHGKHLRWLNMMDDEDGAVVVDQERSSRSHATTNTETDSSPMLDPNSKADSFGSSSKPILPRPISLDSALISLKRVRSAWITARKIVDQTRRTQLVDIALERLRAIITLPHTSSTPFSAPASYPVSRHKNPQPLAPAPRTFRTSNASTPAICENRSDLYPAVADPRLSASDVDAAPLPHLAPSPSALPRQYHPRPYSSLPPTPHPFWVWMPTFFLPTFTLSPSALLVA</sequence>
<reference evidence="2" key="2">
    <citation type="journal article" date="2019" name="IMA Fungus">
        <title>Genome sequencing and comparison of five Tilletia species to identify candidate genes for the detection of regulated species infecting wheat.</title>
        <authorList>
            <person name="Nguyen H.D.T."/>
            <person name="Sultana T."/>
            <person name="Kesanakurti P."/>
            <person name="Hambleton S."/>
        </authorList>
    </citation>
    <scope>NUCLEOTIDE SEQUENCE</scope>
    <source>
        <strain evidence="2">DAOMC 236416</strain>
    </source>
</reference>
<feature type="region of interest" description="Disordered" evidence="1">
    <location>
        <begin position="651"/>
        <end position="681"/>
    </location>
</feature>
<dbReference type="EMBL" id="LWDF02001788">
    <property type="protein sequence ID" value="KAE8237441.1"/>
    <property type="molecule type" value="Genomic_DNA"/>
</dbReference>
<evidence type="ECO:0000313" key="3">
    <source>
        <dbReference type="Proteomes" id="UP000077521"/>
    </source>
</evidence>
<evidence type="ECO:0000313" key="2">
    <source>
        <dbReference type="EMBL" id="KAE8237441.1"/>
    </source>
</evidence>
<dbReference type="AlphaFoldDB" id="A0A177T1E7"/>
<dbReference type="Proteomes" id="UP000077521">
    <property type="component" value="Unassembled WGS sequence"/>
</dbReference>
<proteinExistence type="predicted"/>
<organism evidence="2 3">
    <name type="scientific">Tilletia indica</name>
    <dbReference type="NCBI Taxonomy" id="43049"/>
    <lineage>
        <taxon>Eukaryota</taxon>
        <taxon>Fungi</taxon>
        <taxon>Dikarya</taxon>
        <taxon>Basidiomycota</taxon>
        <taxon>Ustilaginomycotina</taxon>
        <taxon>Exobasidiomycetes</taxon>
        <taxon>Tilletiales</taxon>
        <taxon>Tilletiaceae</taxon>
        <taxon>Tilletia</taxon>
    </lineage>
</organism>
<feature type="region of interest" description="Disordered" evidence="1">
    <location>
        <begin position="292"/>
        <end position="322"/>
    </location>
</feature>
<feature type="region of interest" description="Disordered" evidence="1">
    <location>
        <begin position="555"/>
        <end position="592"/>
    </location>
</feature>
<feature type="compositionally biased region" description="Polar residues" evidence="1">
    <location>
        <begin position="292"/>
        <end position="310"/>
    </location>
</feature>
<evidence type="ECO:0000256" key="1">
    <source>
        <dbReference type="SAM" id="MobiDB-lite"/>
    </source>
</evidence>
<accession>A0A177T1E7</accession>
<protein>
    <submittedName>
        <fullName evidence="2">Uncharacterized protein</fullName>
    </submittedName>
</protein>